<dbReference type="Pfam" id="PF14228">
    <property type="entry name" value="MOR2-PAG1_mid"/>
    <property type="match status" value="1"/>
</dbReference>
<name>A0A0G4M286_VERLO</name>
<feature type="domain" description="URB1 N-terminal" evidence="1">
    <location>
        <begin position="323"/>
        <end position="586"/>
    </location>
</feature>
<dbReference type="GO" id="GO:0030427">
    <property type="term" value="C:site of polarized growth"/>
    <property type="evidence" value="ECO:0007669"/>
    <property type="project" value="TreeGrafter"/>
</dbReference>
<feature type="non-terminal residue" evidence="3">
    <location>
        <position position="587"/>
    </location>
</feature>
<evidence type="ECO:0000259" key="1">
    <source>
        <dbReference type="Pfam" id="PF11707"/>
    </source>
</evidence>
<organism evidence="3 4">
    <name type="scientific">Verticillium longisporum</name>
    <name type="common">Verticillium dahliae var. longisporum</name>
    <dbReference type="NCBI Taxonomy" id="100787"/>
    <lineage>
        <taxon>Eukaryota</taxon>
        <taxon>Fungi</taxon>
        <taxon>Dikarya</taxon>
        <taxon>Ascomycota</taxon>
        <taxon>Pezizomycotina</taxon>
        <taxon>Sordariomycetes</taxon>
        <taxon>Hypocreomycetidae</taxon>
        <taxon>Glomerellales</taxon>
        <taxon>Plectosphaerellaceae</taxon>
        <taxon>Verticillium</taxon>
    </lineage>
</organism>
<feature type="domain" description="Cell morphogenesis central region" evidence="2">
    <location>
        <begin position="13"/>
        <end position="227"/>
    </location>
</feature>
<dbReference type="STRING" id="100787.A0A0G4M286"/>
<keyword evidence="4" id="KW-1185">Reference proteome</keyword>
<reference evidence="3 4" key="1">
    <citation type="submission" date="2015-05" db="EMBL/GenBank/DDBJ databases">
        <authorList>
            <person name="Wang D.B."/>
            <person name="Wang M."/>
        </authorList>
    </citation>
    <scope>NUCLEOTIDE SEQUENCE [LARGE SCALE GENOMIC DNA]</scope>
    <source>
        <strain evidence="3">VL1</strain>
    </source>
</reference>
<dbReference type="GO" id="GO:0000902">
    <property type="term" value="P:cell morphogenesis"/>
    <property type="evidence" value="ECO:0007669"/>
    <property type="project" value="InterPro"/>
</dbReference>
<dbReference type="InterPro" id="IPR016024">
    <property type="entry name" value="ARM-type_fold"/>
</dbReference>
<dbReference type="Pfam" id="PF11707">
    <property type="entry name" value="Npa1"/>
    <property type="match status" value="1"/>
</dbReference>
<dbReference type="Proteomes" id="UP000044602">
    <property type="component" value="Unassembled WGS sequence"/>
</dbReference>
<evidence type="ECO:0000313" key="3">
    <source>
        <dbReference type="EMBL" id="CRK28357.1"/>
    </source>
</evidence>
<dbReference type="AlphaFoldDB" id="A0A0G4M286"/>
<dbReference type="EMBL" id="CVQH01020729">
    <property type="protein sequence ID" value="CRK28357.1"/>
    <property type="molecule type" value="Genomic_DNA"/>
</dbReference>
<gene>
    <name evidence="3" type="ORF">BN1708_015214</name>
</gene>
<dbReference type="PANTHER" id="PTHR12295">
    <property type="entry name" value="FURRY-RELATED"/>
    <property type="match status" value="1"/>
</dbReference>
<dbReference type="GO" id="GO:0005938">
    <property type="term" value="C:cell cortex"/>
    <property type="evidence" value="ECO:0007669"/>
    <property type="project" value="TreeGrafter"/>
</dbReference>
<dbReference type="SUPFAM" id="SSF48371">
    <property type="entry name" value="ARM repeat"/>
    <property type="match status" value="1"/>
</dbReference>
<dbReference type="InterPro" id="IPR029473">
    <property type="entry name" value="MOR2-PAG1_mid"/>
</dbReference>
<sequence>MAPLEYPYLLEQGCIARCYLSDVPKVLESYFAVVTQVLLEYPDYPSPFWKLLSLCLFTLGNDESEIRSKSARVLRALEERQQPARSSKIQDYDISISDKTKAVYKNAQFEISKRLSKQHTELAFHIFSEFTLYFKDLQPASQRNVVAVLLPWIQSIELKVDPNGGPIAESYVLLANLLEITIKSSGALHNEVQALWQALATGPYPGNVRLILDFIISICLERREQNFVEYAKQIVVFLASTTSTPGIKVVEFLLMQITPKAMVPNEKKEVASPPPDIVQLPYCADLGEALPIGTKQAGFSLGQLSMILLVDLMVSPIQLTPENVASIDGGALAKKVFRARDYTFASFARNLEVRNSLEAGPEDPAKPSVRTNAIKLFLTSLKFLPSDAKKELLLQKEVMSHLTFLLKDDPAYLLVEMLEALRKHVLADDKVPREAKFKAFNTKTLDRLAGLYYYKHDEDVEGRLTVKDAVHRFLTYVCTTPGAGILYTGTGMYPKDLDDEATQHVKDTDDFAFERAAWGDRYTEEVPVANFVLDEFIQKMRPWSSLRHSELLVSVFEAAPELVASYFLANKSFSFEPKLSMTWIGYA</sequence>
<evidence type="ECO:0000259" key="2">
    <source>
        <dbReference type="Pfam" id="PF14228"/>
    </source>
</evidence>
<proteinExistence type="predicted"/>
<dbReference type="PANTHER" id="PTHR12295:SF30">
    <property type="entry name" value="PROTEIN FURRY"/>
    <property type="match status" value="1"/>
</dbReference>
<evidence type="ECO:0000313" key="4">
    <source>
        <dbReference type="Proteomes" id="UP000044602"/>
    </source>
</evidence>
<protein>
    <submittedName>
        <fullName evidence="3">Uncharacterized protein</fullName>
    </submittedName>
</protein>
<accession>A0A0G4M286</accession>
<dbReference type="InterPro" id="IPR021714">
    <property type="entry name" value="URB1_N"/>
</dbReference>
<dbReference type="InterPro" id="IPR039867">
    <property type="entry name" value="Furry/Tao3/Mor2"/>
</dbReference>